<keyword evidence="3" id="KW-0472">Membrane</keyword>
<accession>A0ABR1E1I1</accession>
<reference evidence="5 6" key="1">
    <citation type="submission" date="2023-08" db="EMBL/GenBank/DDBJ databases">
        <title>A Necator americanus chromosomal reference genome.</title>
        <authorList>
            <person name="Ilik V."/>
            <person name="Petrzelkova K.J."/>
            <person name="Pardy F."/>
            <person name="Fuh T."/>
            <person name="Niatou-Singa F.S."/>
            <person name="Gouil Q."/>
            <person name="Baker L."/>
            <person name="Ritchie M.E."/>
            <person name="Jex A.R."/>
            <person name="Gazzola D."/>
            <person name="Li H."/>
            <person name="Toshio Fujiwara R."/>
            <person name="Zhan B."/>
            <person name="Aroian R.V."/>
            <person name="Pafco B."/>
            <person name="Schwarz E.M."/>
        </authorList>
    </citation>
    <scope>NUCLEOTIDE SEQUENCE [LARGE SCALE GENOMIC DNA]</scope>
    <source>
        <strain evidence="5 6">Aroian</strain>
        <tissue evidence="5">Whole animal</tissue>
    </source>
</reference>
<feature type="coiled-coil region" evidence="1">
    <location>
        <begin position="252"/>
        <end position="289"/>
    </location>
</feature>
<feature type="domain" description="VWFA" evidence="4">
    <location>
        <begin position="462"/>
        <end position="610"/>
    </location>
</feature>
<evidence type="ECO:0000256" key="2">
    <source>
        <dbReference type="SAM" id="MobiDB-lite"/>
    </source>
</evidence>
<evidence type="ECO:0000313" key="6">
    <source>
        <dbReference type="Proteomes" id="UP001303046"/>
    </source>
</evidence>
<evidence type="ECO:0000256" key="1">
    <source>
        <dbReference type="SAM" id="Coils"/>
    </source>
</evidence>
<feature type="region of interest" description="Disordered" evidence="2">
    <location>
        <begin position="358"/>
        <end position="379"/>
    </location>
</feature>
<proteinExistence type="predicted"/>
<dbReference type="InterPro" id="IPR052229">
    <property type="entry name" value="Collagen-VI/PIF"/>
</dbReference>
<keyword evidence="3" id="KW-0812">Transmembrane</keyword>
<evidence type="ECO:0000256" key="3">
    <source>
        <dbReference type="SAM" id="Phobius"/>
    </source>
</evidence>
<dbReference type="CDD" id="cd01472">
    <property type="entry name" value="vWA_collagen"/>
    <property type="match status" value="1"/>
</dbReference>
<dbReference type="SUPFAM" id="SSF53300">
    <property type="entry name" value="vWA-like"/>
    <property type="match status" value="2"/>
</dbReference>
<evidence type="ECO:0000313" key="5">
    <source>
        <dbReference type="EMBL" id="KAK6756544.1"/>
    </source>
</evidence>
<feature type="transmembrane region" description="Helical" evidence="3">
    <location>
        <begin position="191"/>
        <end position="213"/>
    </location>
</feature>
<dbReference type="Proteomes" id="UP001303046">
    <property type="component" value="Unassembled WGS sequence"/>
</dbReference>
<dbReference type="InterPro" id="IPR002035">
    <property type="entry name" value="VWF_A"/>
</dbReference>
<dbReference type="PROSITE" id="PS50234">
    <property type="entry name" value="VWFA"/>
    <property type="match status" value="1"/>
</dbReference>
<dbReference type="PRINTS" id="PR00453">
    <property type="entry name" value="VWFADOMAIN"/>
</dbReference>
<dbReference type="PANTHER" id="PTHR22588">
    <property type="entry name" value="VWFA DOMAIN-CONTAINING PROTEIN"/>
    <property type="match status" value="1"/>
</dbReference>
<sequence>MSVDQFQFQKELSFIGQTLSNIKISEHESQLALAQFTPRSRREFGFGEVNTNVEARLALERVNFSPCDVISDKERCRPRASINSLAGDVLQTGNRKRLPDVVVVISSTKYRIPEQLPTETLFSPQSPLHIFYVMIGGPSPDESRFEPSATFTRLSAVDFTALERLVVPLCETVNSFVGGTTQKAAFGATCWLVTGILAGVLLLCLLVFGYAVYAYRRENADNAVTGKVLSYRLKEMENKLRSQNEFFTAKLHTQMEEQIKAGERHAEELRKHNETIENMQVHQMELQRQQQLSTVPPPSIPQPQPIIIPYLPPNAAVSQQPPQLGIAPAGQLTYSQVSNDPRLQGNVLNGHVQGSQLAKQDSVLTGRGSNGNGSKREEELRLRLDKLEESIGNAKRQNEHGHGVQQGSQLNSSSVEQSWPNDPHSITEEDSSDGTTTDDSGYVAQGGKLPSNHPARHLPPVDILLLVDSSSSIGISNFEAVKANIINVLEDVDIGPGRSRVALVQYALQPSVVFGFDKYYSLKSVKKGVERMSYTGGATMLSKALSFAAGLLYKEQNMRDVKKRKHKLMPTPRHDRLQVLCLVSDGASDDNIDRAAAYLHEKLQIKIMAMVTRSFHKDRLVAVTRFEGSIFVMDQKESISIWLWRQQRMWAENYAAYIEREKSMPLSLKHSPKKNNRVEEQPSKSAKSL</sequence>
<dbReference type="Gene3D" id="3.40.50.410">
    <property type="entry name" value="von Willebrand factor, type A domain"/>
    <property type="match status" value="2"/>
</dbReference>
<feature type="compositionally biased region" description="Polar residues" evidence="2">
    <location>
        <begin position="405"/>
        <end position="420"/>
    </location>
</feature>
<keyword evidence="1" id="KW-0175">Coiled coil</keyword>
<comment type="caution">
    <text evidence="5">The sequence shown here is derived from an EMBL/GenBank/DDBJ whole genome shotgun (WGS) entry which is preliminary data.</text>
</comment>
<feature type="region of interest" description="Disordered" evidence="2">
    <location>
        <begin position="394"/>
        <end position="455"/>
    </location>
</feature>
<dbReference type="SMART" id="SM00327">
    <property type="entry name" value="VWA"/>
    <property type="match status" value="1"/>
</dbReference>
<dbReference type="PANTHER" id="PTHR22588:SF14">
    <property type="entry name" value="VWFA DOMAIN-CONTAINING PROTEIN"/>
    <property type="match status" value="1"/>
</dbReference>
<keyword evidence="3" id="KW-1133">Transmembrane helix</keyword>
<dbReference type="EMBL" id="JAVFWL010000005">
    <property type="protein sequence ID" value="KAK6756544.1"/>
    <property type="molecule type" value="Genomic_DNA"/>
</dbReference>
<keyword evidence="6" id="KW-1185">Reference proteome</keyword>
<feature type="region of interest" description="Disordered" evidence="2">
    <location>
        <begin position="666"/>
        <end position="689"/>
    </location>
</feature>
<protein>
    <recommendedName>
        <fullName evidence="4">VWFA domain-containing protein</fullName>
    </recommendedName>
</protein>
<dbReference type="InterPro" id="IPR036465">
    <property type="entry name" value="vWFA_dom_sf"/>
</dbReference>
<organism evidence="5 6">
    <name type="scientific">Necator americanus</name>
    <name type="common">Human hookworm</name>
    <dbReference type="NCBI Taxonomy" id="51031"/>
    <lineage>
        <taxon>Eukaryota</taxon>
        <taxon>Metazoa</taxon>
        <taxon>Ecdysozoa</taxon>
        <taxon>Nematoda</taxon>
        <taxon>Chromadorea</taxon>
        <taxon>Rhabditida</taxon>
        <taxon>Rhabditina</taxon>
        <taxon>Rhabditomorpha</taxon>
        <taxon>Strongyloidea</taxon>
        <taxon>Ancylostomatidae</taxon>
        <taxon>Bunostominae</taxon>
        <taxon>Necator</taxon>
    </lineage>
</organism>
<dbReference type="Pfam" id="PF00092">
    <property type="entry name" value="VWA"/>
    <property type="match status" value="1"/>
</dbReference>
<name>A0ABR1E1I1_NECAM</name>
<gene>
    <name evidence="5" type="primary">Necator_chrV.g19557</name>
    <name evidence="5" type="ORF">RB195_014765</name>
</gene>
<evidence type="ECO:0000259" key="4">
    <source>
        <dbReference type="PROSITE" id="PS50234"/>
    </source>
</evidence>